<comment type="caution">
    <text evidence="2">The sequence shown here is derived from an EMBL/GenBank/DDBJ whole genome shotgun (WGS) entry which is preliminary data.</text>
</comment>
<dbReference type="InterPro" id="IPR011676">
    <property type="entry name" value="DUF1618"/>
</dbReference>
<dbReference type="AlphaFoldDB" id="A0A811QPH9"/>
<reference evidence="2" key="1">
    <citation type="submission" date="2020-10" db="EMBL/GenBank/DDBJ databases">
        <authorList>
            <person name="Han B."/>
            <person name="Lu T."/>
            <person name="Zhao Q."/>
            <person name="Huang X."/>
            <person name="Zhao Y."/>
        </authorList>
    </citation>
    <scope>NUCLEOTIDE SEQUENCE</scope>
</reference>
<evidence type="ECO:0000313" key="3">
    <source>
        <dbReference type="Proteomes" id="UP000604825"/>
    </source>
</evidence>
<dbReference type="Proteomes" id="UP000604825">
    <property type="component" value="Unassembled WGS sequence"/>
</dbReference>
<dbReference type="Pfam" id="PF07762">
    <property type="entry name" value="DUF1618"/>
    <property type="match status" value="1"/>
</dbReference>
<name>A0A811QPH9_9POAL</name>
<dbReference type="PANTHER" id="PTHR33074:SF129">
    <property type="entry name" value="DUF1618 DOMAIN-CONTAINING PROTEIN"/>
    <property type="match status" value="1"/>
</dbReference>
<accession>A0A811QPH9</accession>
<proteinExistence type="predicted"/>
<evidence type="ECO:0000313" key="2">
    <source>
        <dbReference type="EMBL" id="CAD6257936.1"/>
    </source>
</evidence>
<sequence length="222" mass="24983">MASAKKSRRRRCGARRQPVPVLGRVDYGTTGFIVCDMAEEEIPKLRYVPLPATQHDGYCGHYPDETRAYCTLGAAGPDAVRFVGVSPPRCCLGDFPGKTSCEGSSSSFNVTTWTMTLSTEEATTWVKDVVLYCDEIWKWRLPNYGCLPRDKHPEYPMVSSDDPDVIYFKVEDDPDVICFKVEVMAVEINTRTKKLLSVVPSGTRDLLEDEESSRLITAKLRW</sequence>
<dbReference type="PANTHER" id="PTHR33074">
    <property type="entry name" value="EXPRESSED PROTEIN-RELATED"/>
    <property type="match status" value="1"/>
</dbReference>
<dbReference type="EMBL" id="CAJGYO010000010">
    <property type="protein sequence ID" value="CAD6257936.1"/>
    <property type="molecule type" value="Genomic_DNA"/>
</dbReference>
<protein>
    <recommendedName>
        <fullName evidence="1">DUF1618 domain-containing protein</fullName>
    </recommendedName>
</protein>
<organism evidence="2 3">
    <name type="scientific">Miscanthus lutarioriparius</name>
    <dbReference type="NCBI Taxonomy" id="422564"/>
    <lineage>
        <taxon>Eukaryota</taxon>
        <taxon>Viridiplantae</taxon>
        <taxon>Streptophyta</taxon>
        <taxon>Embryophyta</taxon>
        <taxon>Tracheophyta</taxon>
        <taxon>Spermatophyta</taxon>
        <taxon>Magnoliopsida</taxon>
        <taxon>Liliopsida</taxon>
        <taxon>Poales</taxon>
        <taxon>Poaceae</taxon>
        <taxon>PACMAD clade</taxon>
        <taxon>Panicoideae</taxon>
        <taxon>Andropogonodae</taxon>
        <taxon>Andropogoneae</taxon>
        <taxon>Saccharinae</taxon>
        <taxon>Miscanthus</taxon>
    </lineage>
</organism>
<gene>
    <name evidence="2" type="ORF">NCGR_LOCUS41419</name>
</gene>
<keyword evidence="3" id="KW-1185">Reference proteome</keyword>
<evidence type="ECO:0000259" key="1">
    <source>
        <dbReference type="Pfam" id="PF07762"/>
    </source>
</evidence>
<feature type="domain" description="DUF1618" evidence="1">
    <location>
        <begin position="29"/>
        <end position="167"/>
    </location>
</feature>